<evidence type="ECO:0000256" key="12">
    <source>
        <dbReference type="ARBA" id="ARBA00023251"/>
    </source>
</evidence>
<keyword evidence="12 17" id="KW-0046">Antibiotic resistance</keyword>
<keyword evidence="19" id="KW-1185">Reference proteome</keyword>
<dbReference type="InterPro" id="IPR003824">
    <property type="entry name" value="UppP"/>
</dbReference>
<evidence type="ECO:0000256" key="6">
    <source>
        <dbReference type="ARBA" id="ARBA00022692"/>
    </source>
</evidence>
<evidence type="ECO:0000256" key="10">
    <source>
        <dbReference type="ARBA" id="ARBA00022989"/>
    </source>
</evidence>
<evidence type="ECO:0000256" key="17">
    <source>
        <dbReference type="HAMAP-Rule" id="MF_01006"/>
    </source>
</evidence>
<dbReference type="eggNOG" id="COG1968">
    <property type="taxonomic scope" value="Bacteria"/>
</dbReference>
<comment type="miscellaneous">
    <text evidence="17">Bacitracin is thought to be involved in the inhibition of peptidoglycan synthesis by sequestering undecaprenyl diphosphate, thereby reducing the pool of lipid carrier available.</text>
</comment>
<feature type="transmembrane region" description="Helical" evidence="17">
    <location>
        <begin position="232"/>
        <end position="254"/>
    </location>
</feature>
<evidence type="ECO:0000313" key="18">
    <source>
        <dbReference type="EMBL" id="AEB06629.1"/>
    </source>
</evidence>
<dbReference type="AlphaFoldDB" id="F2NB93"/>
<keyword evidence="8 17" id="KW-0133">Cell shape</keyword>
<dbReference type="PANTHER" id="PTHR30622">
    <property type="entry name" value="UNDECAPRENYL-DIPHOSPHATASE"/>
    <property type="match status" value="1"/>
</dbReference>
<evidence type="ECO:0000256" key="2">
    <source>
        <dbReference type="ARBA" id="ARBA00010621"/>
    </source>
</evidence>
<evidence type="ECO:0000256" key="13">
    <source>
        <dbReference type="ARBA" id="ARBA00023316"/>
    </source>
</evidence>
<comment type="catalytic activity">
    <reaction evidence="16 17">
        <text>di-trans,octa-cis-undecaprenyl diphosphate + H2O = di-trans,octa-cis-undecaprenyl phosphate + phosphate + H(+)</text>
        <dbReference type="Rhea" id="RHEA:28094"/>
        <dbReference type="ChEBI" id="CHEBI:15377"/>
        <dbReference type="ChEBI" id="CHEBI:15378"/>
        <dbReference type="ChEBI" id="CHEBI:43474"/>
        <dbReference type="ChEBI" id="CHEBI:58405"/>
        <dbReference type="ChEBI" id="CHEBI:60392"/>
        <dbReference type="EC" id="3.6.1.27"/>
    </reaction>
</comment>
<keyword evidence="13 17" id="KW-0961">Cell wall biogenesis/degradation</keyword>
<feature type="transmembrane region" description="Helical" evidence="17">
    <location>
        <begin position="87"/>
        <end position="105"/>
    </location>
</feature>
<evidence type="ECO:0000256" key="8">
    <source>
        <dbReference type="ARBA" id="ARBA00022960"/>
    </source>
</evidence>
<dbReference type="HAMAP" id="MF_01006">
    <property type="entry name" value="Undec_diphosphatase"/>
    <property type="match status" value="1"/>
</dbReference>
<dbReference type="OrthoDB" id="9808289at2"/>
<evidence type="ECO:0000256" key="4">
    <source>
        <dbReference type="ARBA" id="ARBA00021581"/>
    </source>
</evidence>
<dbReference type="GO" id="GO:0046677">
    <property type="term" value="P:response to antibiotic"/>
    <property type="evidence" value="ECO:0007669"/>
    <property type="project" value="UniProtKB-UniRule"/>
</dbReference>
<feature type="transmembrane region" description="Helical" evidence="17">
    <location>
        <begin position="266"/>
        <end position="286"/>
    </location>
</feature>
<evidence type="ECO:0000256" key="14">
    <source>
        <dbReference type="ARBA" id="ARBA00032707"/>
    </source>
</evidence>
<evidence type="ECO:0000256" key="15">
    <source>
        <dbReference type="ARBA" id="ARBA00032932"/>
    </source>
</evidence>
<dbReference type="GO" id="GO:0005886">
    <property type="term" value="C:plasma membrane"/>
    <property type="evidence" value="ECO:0007669"/>
    <property type="project" value="UniProtKB-SubCell"/>
</dbReference>
<dbReference type="NCBIfam" id="NF001389">
    <property type="entry name" value="PRK00281.1-2"/>
    <property type="match status" value="1"/>
</dbReference>
<name>F2NB93_CORGP</name>
<dbReference type="GO" id="GO:0008360">
    <property type="term" value="P:regulation of cell shape"/>
    <property type="evidence" value="ECO:0007669"/>
    <property type="project" value="UniProtKB-KW"/>
</dbReference>
<comment type="function">
    <text evidence="17">Catalyzes the dephosphorylation of undecaprenyl diphosphate (UPP). Confers resistance to bacitracin.</text>
</comment>
<proteinExistence type="inferred from homology"/>
<evidence type="ECO:0000256" key="9">
    <source>
        <dbReference type="ARBA" id="ARBA00022984"/>
    </source>
</evidence>
<keyword evidence="6 17" id="KW-0812">Transmembrane</keyword>
<feature type="transmembrane region" description="Helical" evidence="17">
    <location>
        <begin position="298"/>
        <end position="319"/>
    </location>
</feature>
<comment type="subcellular location">
    <subcellularLocation>
        <location evidence="1 17">Cell membrane</location>
        <topology evidence="1 17">Multi-pass membrane protein</topology>
    </subcellularLocation>
</comment>
<keyword evidence="9 17" id="KW-0573">Peptidoglycan synthesis</keyword>
<feature type="transmembrane region" description="Helical" evidence="17">
    <location>
        <begin position="45"/>
        <end position="66"/>
    </location>
</feature>
<dbReference type="HOGENOM" id="CLU_060296_2_0_11"/>
<dbReference type="STRING" id="700015.Corgl_0512"/>
<evidence type="ECO:0000256" key="11">
    <source>
        <dbReference type="ARBA" id="ARBA00023136"/>
    </source>
</evidence>
<keyword evidence="5 17" id="KW-1003">Cell membrane</keyword>
<evidence type="ECO:0000256" key="1">
    <source>
        <dbReference type="ARBA" id="ARBA00004651"/>
    </source>
</evidence>
<dbReference type="GO" id="GO:0050380">
    <property type="term" value="F:undecaprenyl-diphosphatase activity"/>
    <property type="evidence" value="ECO:0007669"/>
    <property type="project" value="UniProtKB-UniRule"/>
</dbReference>
<evidence type="ECO:0000313" key="19">
    <source>
        <dbReference type="Proteomes" id="UP000006851"/>
    </source>
</evidence>
<dbReference type="Proteomes" id="UP000006851">
    <property type="component" value="Chromosome"/>
</dbReference>
<evidence type="ECO:0000256" key="3">
    <source>
        <dbReference type="ARBA" id="ARBA00012374"/>
    </source>
</evidence>
<dbReference type="GO" id="GO:0009252">
    <property type="term" value="P:peptidoglycan biosynthetic process"/>
    <property type="evidence" value="ECO:0007669"/>
    <property type="project" value="UniProtKB-KW"/>
</dbReference>
<protein>
    <recommendedName>
        <fullName evidence="4 17">Undecaprenyl-diphosphatase</fullName>
        <ecNumber evidence="3 17">3.6.1.27</ecNumber>
    </recommendedName>
    <alternativeName>
        <fullName evidence="15 17">Bacitracin resistance protein</fullName>
    </alternativeName>
    <alternativeName>
        <fullName evidence="14 17">Undecaprenyl pyrophosphate phosphatase</fullName>
    </alternativeName>
</protein>
<dbReference type="PANTHER" id="PTHR30622:SF3">
    <property type="entry name" value="UNDECAPRENYL-DIPHOSPHATASE"/>
    <property type="match status" value="1"/>
</dbReference>
<accession>F2NB93</accession>
<dbReference type="EMBL" id="CP002628">
    <property type="protein sequence ID" value="AEB06629.1"/>
    <property type="molecule type" value="Genomic_DNA"/>
</dbReference>
<dbReference type="RefSeq" id="WP_013708372.1">
    <property type="nucleotide sequence ID" value="NC_015389.1"/>
</dbReference>
<evidence type="ECO:0000256" key="5">
    <source>
        <dbReference type="ARBA" id="ARBA00022475"/>
    </source>
</evidence>
<dbReference type="GO" id="GO:0071555">
    <property type="term" value="P:cell wall organization"/>
    <property type="evidence" value="ECO:0007669"/>
    <property type="project" value="UniProtKB-KW"/>
</dbReference>
<gene>
    <name evidence="17" type="primary">uppP</name>
    <name evidence="18" type="ordered locus">Corgl_0512</name>
</gene>
<feature type="transmembrane region" description="Helical" evidence="17">
    <location>
        <begin position="117"/>
        <end position="133"/>
    </location>
</feature>
<keyword evidence="11 17" id="KW-0472">Membrane</keyword>
<evidence type="ECO:0000256" key="16">
    <source>
        <dbReference type="ARBA" id="ARBA00047594"/>
    </source>
</evidence>
<evidence type="ECO:0000256" key="7">
    <source>
        <dbReference type="ARBA" id="ARBA00022801"/>
    </source>
</evidence>
<keyword evidence="7 17" id="KW-0378">Hydrolase</keyword>
<keyword evidence="10 17" id="KW-1133">Transmembrane helix</keyword>
<dbReference type="EC" id="3.6.1.27" evidence="3 17"/>
<reference evidence="19" key="1">
    <citation type="journal article" date="2013" name="Stand. Genomic Sci.">
        <title>Complete genome sequence of Coriobacterium glomerans type strain (PW2(T)) from the midgut of Pyrrhocoris apterus L. (red soldier bug).</title>
        <authorList>
            <person name="Stackebrandt E."/>
            <person name="Zeytun A."/>
            <person name="Lapidus A."/>
            <person name="Nolan M."/>
            <person name="Lucas S."/>
            <person name="Hammon N."/>
            <person name="Deshpande S."/>
            <person name="Cheng J.F."/>
            <person name="Tapia R."/>
            <person name="Goodwin L.A."/>
            <person name="Pitluck S."/>
            <person name="Liolios K."/>
            <person name="Pagani I."/>
            <person name="Ivanova N."/>
            <person name="Mavromatis K."/>
            <person name="Mikhailova N."/>
            <person name="Huntemann M."/>
            <person name="Pati A."/>
            <person name="Chen A."/>
            <person name="Palaniappan K."/>
            <person name="Chang Y.J."/>
            <person name="Land M."/>
            <person name="Hauser L."/>
            <person name="Rohde M."/>
            <person name="Pukall R."/>
            <person name="Goker M."/>
            <person name="Detter J.C."/>
            <person name="Woyke T."/>
            <person name="Bristow J."/>
            <person name="Eisen J.A."/>
            <person name="Markowitz V."/>
            <person name="Hugenholtz P."/>
            <person name="Kyrpides N.C."/>
            <person name="Klenk H.P."/>
        </authorList>
    </citation>
    <scope>NUCLEOTIDE SEQUENCE</scope>
    <source>
        <strain evidence="19">ATCC 49209 / DSM 20642 / JCM 10262 / PW2</strain>
    </source>
</reference>
<organism evidence="18 19">
    <name type="scientific">Coriobacterium glomerans (strain ATCC 49209 / DSM 20642 / JCM 10262 / PW2)</name>
    <dbReference type="NCBI Taxonomy" id="700015"/>
    <lineage>
        <taxon>Bacteria</taxon>
        <taxon>Bacillati</taxon>
        <taxon>Actinomycetota</taxon>
        <taxon>Coriobacteriia</taxon>
        <taxon>Coriobacteriales</taxon>
        <taxon>Coriobacteriaceae</taxon>
        <taxon>Coriobacterium</taxon>
    </lineage>
</organism>
<dbReference type="KEGG" id="cgo:Corgl_0512"/>
<sequence length="321" mass="34498">MDLLELIKSAFLGLVEGVTEWLPISSTGHLILVDEFVKLDVTPQFWNMFEVVIQLGAILAVCVLFFHDLNPFSARKGARGRRQTWVLWGKIIVGCIPAAVIGLAVNDFMEEHLNNSYVVAAALIVYGIAFIIIENRRAARDLGPGCEAVPGRSIREGGTHFASSAEATSICGSDSETGDFGEIATLQDITWKTALGIGLFQVLAIVPGTSRSGSTIIGGLLLGCTRSVAARFTFFLAVPVMFGASLLKLVKYFIKGGSFGASETAIMAVGCIVAFLVSLAAIRWLMDFVRCHDFKGFGVYRIVLGIIVLAYFVGVRPALGL</sequence>
<dbReference type="Pfam" id="PF02673">
    <property type="entry name" value="BacA"/>
    <property type="match status" value="1"/>
</dbReference>
<comment type="similarity">
    <text evidence="2 17">Belongs to the UppP family.</text>
</comment>